<name>A0A7J7NTT8_9MAGN</name>
<keyword evidence="3" id="KW-1185">Reference proteome</keyword>
<dbReference type="InterPro" id="IPR036392">
    <property type="entry name" value="PLAT/LH2_dom_sf"/>
</dbReference>
<sequence>MTRVTLLLFFLIFAATASTPKAQVKECEYEMVVSTGPTRGPSHKLRVILEAVGGENINTTNLIKDWGAMGRKYTYFLPNTEDRFKTREACLPYSFCNVYIIGKKGELNPHWYINSITVTTKGDGINRLKTFSMLDGHEIAYTNPPISKGECGDLT</sequence>
<comment type="caution">
    <text evidence="2">The sequence shown here is derived from an EMBL/GenBank/DDBJ whole genome shotgun (WGS) entry which is preliminary data.</text>
</comment>
<evidence type="ECO:0000313" key="2">
    <source>
        <dbReference type="EMBL" id="KAF6170460.1"/>
    </source>
</evidence>
<gene>
    <name evidence="2" type="ORF">GIB67_036234</name>
</gene>
<feature type="signal peptide" evidence="1">
    <location>
        <begin position="1"/>
        <end position="17"/>
    </location>
</feature>
<keyword evidence="1" id="KW-0732">Signal</keyword>
<evidence type="ECO:0000313" key="3">
    <source>
        <dbReference type="Proteomes" id="UP000541444"/>
    </source>
</evidence>
<feature type="chain" id="PRO_5029606043" description="PLAT domain-containing protein" evidence="1">
    <location>
        <begin position="18"/>
        <end position="155"/>
    </location>
</feature>
<dbReference type="SUPFAM" id="SSF49723">
    <property type="entry name" value="Lipase/lipooxygenase domain (PLAT/LH2 domain)"/>
    <property type="match status" value="1"/>
</dbReference>
<dbReference type="OrthoDB" id="1848759at2759"/>
<organism evidence="2 3">
    <name type="scientific">Kingdonia uniflora</name>
    <dbReference type="NCBI Taxonomy" id="39325"/>
    <lineage>
        <taxon>Eukaryota</taxon>
        <taxon>Viridiplantae</taxon>
        <taxon>Streptophyta</taxon>
        <taxon>Embryophyta</taxon>
        <taxon>Tracheophyta</taxon>
        <taxon>Spermatophyta</taxon>
        <taxon>Magnoliopsida</taxon>
        <taxon>Ranunculales</taxon>
        <taxon>Circaeasteraceae</taxon>
        <taxon>Kingdonia</taxon>
    </lineage>
</organism>
<protein>
    <recommendedName>
        <fullName evidence="4">PLAT domain-containing protein</fullName>
    </recommendedName>
</protein>
<dbReference type="AlphaFoldDB" id="A0A7J7NTT8"/>
<accession>A0A7J7NTT8</accession>
<reference evidence="2 3" key="1">
    <citation type="journal article" date="2020" name="IScience">
        <title>Genome Sequencing of the Endangered Kingdonia uniflora (Circaeasteraceae, Ranunculales) Reveals Potential Mechanisms of Evolutionary Specialization.</title>
        <authorList>
            <person name="Sun Y."/>
            <person name="Deng T."/>
            <person name="Zhang A."/>
            <person name="Moore M.J."/>
            <person name="Landis J.B."/>
            <person name="Lin N."/>
            <person name="Zhang H."/>
            <person name="Zhang X."/>
            <person name="Huang J."/>
            <person name="Zhang X."/>
            <person name="Sun H."/>
            <person name="Wang H."/>
        </authorList>
    </citation>
    <scope>NUCLEOTIDE SEQUENCE [LARGE SCALE GENOMIC DNA]</scope>
    <source>
        <strain evidence="2">TB1705</strain>
        <tissue evidence="2">Leaf</tissue>
    </source>
</reference>
<dbReference type="EMBL" id="JACGCM010000581">
    <property type="protein sequence ID" value="KAF6170460.1"/>
    <property type="molecule type" value="Genomic_DNA"/>
</dbReference>
<dbReference type="Proteomes" id="UP000541444">
    <property type="component" value="Unassembled WGS sequence"/>
</dbReference>
<evidence type="ECO:0008006" key="4">
    <source>
        <dbReference type="Google" id="ProtNLM"/>
    </source>
</evidence>
<proteinExistence type="predicted"/>
<evidence type="ECO:0000256" key="1">
    <source>
        <dbReference type="SAM" id="SignalP"/>
    </source>
</evidence>